<evidence type="ECO:0000256" key="5">
    <source>
        <dbReference type="ARBA" id="ARBA00023002"/>
    </source>
</evidence>
<dbReference type="PANTHER" id="PTHR43884">
    <property type="entry name" value="ACYL-COA DEHYDROGENASE"/>
    <property type="match status" value="1"/>
</dbReference>
<keyword evidence="4 6" id="KW-0274">FAD</keyword>
<dbReference type="KEGG" id="sgr:SGR_4756"/>
<evidence type="ECO:0000256" key="4">
    <source>
        <dbReference type="ARBA" id="ARBA00022827"/>
    </source>
</evidence>
<dbReference type="GO" id="GO:0050660">
    <property type="term" value="F:flavin adenine dinucleotide binding"/>
    <property type="evidence" value="ECO:0007669"/>
    <property type="project" value="InterPro"/>
</dbReference>
<sequence>MSHTMSLDHRLTAEHEELRRTVEAFAHDVVAPKIGDFYERHEFPYEIVREMGRMGLFGLPFPEEYGGMGGDYLALGIALEELARVDSSVAITLEAGVSLGAMPLHLFGTEEQKRQWLPKLCAGEALGAFGLTEPDGGSDAGGTRTTAVLDEATDEWVINGSKCFITNSGTDITELVTVTAVTGRKEDGRPRISAIIVPSGTPGFTVAAPYSKVGWNASDTRELSFTDVRVPASNLLGEEGRGYAQFLRILDEGRIAISALATGLAQGCVDESVKYAAERHAFGRPIGTNQAIQFKIADMEMRAHMARVGWRDAASRLVAGEPFKKEAAIAKLYSSTVAVDNAREATQIHGGYGFMNEYPVARMWRDSKILEIGEGTSEVQRMLIARELGLPG</sequence>
<dbReference type="FunFam" id="1.10.540.10:FF:000002">
    <property type="entry name" value="Acyl-CoA dehydrogenase FadE19"/>
    <property type="match status" value="1"/>
</dbReference>
<proteinExistence type="inferred from homology"/>
<dbReference type="Pfam" id="PF02770">
    <property type="entry name" value="Acyl-CoA_dh_M"/>
    <property type="match status" value="1"/>
</dbReference>
<feature type="domain" description="Acyl-CoA dehydrogenase/oxidase C-terminal" evidence="7">
    <location>
        <begin position="240"/>
        <end position="388"/>
    </location>
</feature>
<dbReference type="SUPFAM" id="SSF56645">
    <property type="entry name" value="Acyl-CoA dehydrogenase NM domain-like"/>
    <property type="match status" value="1"/>
</dbReference>
<dbReference type="PROSITE" id="PS00072">
    <property type="entry name" value="ACYL_COA_DH_1"/>
    <property type="match status" value="1"/>
</dbReference>
<evidence type="ECO:0000313" key="11">
    <source>
        <dbReference type="Proteomes" id="UP000001685"/>
    </source>
</evidence>
<evidence type="ECO:0000256" key="6">
    <source>
        <dbReference type="RuleBase" id="RU362125"/>
    </source>
</evidence>
<evidence type="ECO:0000259" key="7">
    <source>
        <dbReference type="Pfam" id="PF00441"/>
    </source>
</evidence>
<dbReference type="Gene3D" id="2.40.110.10">
    <property type="entry name" value="Butyryl-CoA Dehydrogenase, subunit A, domain 2"/>
    <property type="match status" value="1"/>
</dbReference>
<evidence type="ECO:0000259" key="9">
    <source>
        <dbReference type="Pfam" id="PF02771"/>
    </source>
</evidence>
<dbReference type="Proteomes" id="UP000001685">
    <property type="component" value="Chromosome"/>
</dbReference>
<dbReference type="SUPFAM" id="SSF47203">
    <property type="entry name" value="Acyl-CoA dehydrogenase C-terminal domain-like"/>
    <property type="match status" value="1"/>
</dbReference>
<dbReference type="FunFam" id="2.40.110.10:FF:000009">
    <property type="entry name" value="Acyl-CoA dehydrogenase"/>
    <property type="match status" value="1"/>
</dbReference>
<dbReference type="PIRSF" id="PIRSF016578">
    <property type="entry name" value="HsaA"/>
    <property type="match status" value="1"/>
</dbReference>
<dbReference type="eggNOG" id="COG1960">
    <property type="taxonomic scope" value="Bacteria"/>
</dbReference>
<dbReference type="InterPro" id="IPR006091">
    <property type="entry name" value="Acyl-CoA_Oxase/DH_mid-dom"/>
</dbReference>
<dbReference type="InterPro" id="IPR037069">
    <property type="entry name" value="AcylCoA_DH/ox_N_sf"/>
</dbReference>
<evidence type="ECO:0000256" key="3">
    <source>
        <dbReference type="ARBA" id="ARBA00022630"/>
    </source>
</evidence>
<evidence type="ECO:0000256" key="2">
    <source>
        <dbReference type="ARBA" id="ARBA00009347"/>
    </source>
</evidence>
<dbReference type="InterPro" id="IPR006089">
    <property type="entry name" value="Acyl-CoA_DH_CS"/>
</dbReference>
<dbReference type="Pfam" id="PF00441">
    <property type="entry name" value="Acyl-CoA_dh_1"/>
    <property type="match status" value="1"/>
</dbReference>
<dbReference type="EMBL" id="AP009493">
    <property type="protein sequence ID" value="BAG21585.1"/>
    <property type="molecule type" value="Genomic_DNA"/>
</dbReference>
<dbReference type="InterPro" id="IPR009100">
    <property type="entry name" value="AcylCoA_DH/oxidase_NM_dom_sf"/>
</dbReference>
<comment type="cofactor">
    <cofactor evidence="1 6">
        <name>FAD</name>
        <dbReference type="ChEBI" id="CHEBI:57692"/>
    </cofactor>
</comment>
<dbReference type="InterPro" id="IPR046373">
    <property type="entry name" value="Acyl-CoA_Oxase/DH_mid-dom_sf"/>
</dbReference>
<dbReference type="FunFam" id="1.20.140.10:FF:000001">
    <property type="entry name" value="Acyl-CoA dehydrogenase"/>
    <property type="match status" value="1"/>
</dbReference>
<dbReference type="InterPro" id="IPR013786">
    <property type="entry name" value="AcylCoA_DH/ox_N"/>
</dbReference>
<dbReference type="AlphaFoldDB" id="B1VW74"/>
<dbReference type="Gene3D" id="1.20.140.10">
    <property type="entry name" value="Butyryl-CoA Dehydrogenase, subunit A, domain 3"/>
    <property type="match status" value="1"/>
</dbReference>
<dbReference type="InterPro" id="IPR036250">
    <property type="entry name" value="AcylCo_DH-like_C"/>
</dbReference>
<evidence type="ECO:0000256" key="1">
    <source>
        <dbReference type="ARBA" id="ARBA00001974"/>
    </source>
</evidence>
<dbReference type="PANTHER" id="PTHR43884:SF12">
    <property type="entry name" value="ISOVALERYL-COA DEHYDROGENASE, MITOCHONDRIAL-RELATED"/>
    <property type="match status" value="1"/>
</dbReference>
<comment type="similarity">
    <text evidence="2 6">Belongs to the acyl-CoA dehydrogenase family.</text>
</comment>
<dbReference type="HOGENOM" id="CLU_018204_0_2_11"/>
<keyword evidence="3 6" id="KW-0285">Flavoprotein</keyword>
<feature type="domain" description="Acyl-CoA dehydrogenase/oxidase N-terminal" evidence="9">
    <location>
        <begin position="12"/>
        <end position="124"/>
    </location>
</feature>
<dbReference type="Gene3D" id="1.10.540.10">
    <property type="entry name" value="Acyl-CoA dehydrogenase/oxidase, N-terminal domain"/>
    <property type="match status" value="1"/>
</dbReference>
<reference evidence="11" key="1">
    <citation type="journal article" date="2008" name="J. Bacteriol.">
        <title>Genome sequence of the streptomycin-producing microorganism Streptomyces griseus IFO 13350.</title>
        <authorList>
            <person name="Ohnishi Y."/>
            <person name="Ishikawa J."/>
            <person name="Hara H."/>
            <person name="Suzuki H."/>
            <person name="Ikenoya M."/>
            <person name="Ikeda H."/>
            <person name="Yamashita A."/>
            <person name="Hattori M."/>
            <person name="Horinouchi S."/>
        </authorList>
    </citation>
    <scope>NUCLEOTIDE SEQUENCE [LARGE SCALE GENOMIC DNA]</scope>
    <source>
        <strain evidence="11">JCM 4626 / NBRC 13350</strain>
    </source>
</reference>
<organism evidence="10 11">
    <name type="scientific">Streptomyces griseus subsp. griseus (strain JCM 4626 / CBS 651.72 / NBRC 13350 / KCC S-0626 / ISP 5235)</name>
    <dbReference type="NCBI Taxonomy" id="455632"/>
    <lineage>
        <taxon>Bacteria</taxon>
        <taxon>Bacillati</taxon>
        <taxon>Actinomycetota</taxon>
        <taxon>Actinomycetes</taxon>
        <taxon>Kitasatosporales</taxon>
        <taxon>Streptomycetaceae</taxon>
        <taxon>Streptomyces</taxon>
    </lineage>
</organism>
<evidence type="ECO:0000259" key="8">
    <source>
        <dbReference type="Pfam" id="PF02770"/>
    </source>
</evidence>
<protein>
    <submittedName>
        <fullName evidence="10">Acyl-CoA dehydrogenase</fullName>
    </submittedName>
</protein>
<name>B1VW74_STRGG</name>
<dbReference type="PROSITE" id="PS00073">
    <property type="entry name" value="ACYL_COA_DH_2"/>
    <property type="match status" value="1"/>
</dbReference>
<keyword evidence="5 6" id="KW-0560">Oxidoreductase</keyword>
<evidence type="ECO:0000313" key="10">
    <source>
        <dbReference type="EMBL" id="BAG21585.1"/>
    </source>
</evidence>
<dbReference type="GO" id="GO:0003995">
    <property type="term" value="F:acyl-CoA dehydrogenase activity"/>
    <property type="evidence" value="ECO:0007669"/>
    <property type="project" value="InterPro"/>
</dbReference>
<gene>
    <name evidence="10" type="ordered locus">SGR_4756</name>
</gene>
<dbReference type="InterPro" id="IPR009075">
    <property type="entry name" value="AcylCo_DH/oxidase_C"/>
</dbReference>
<accession>B1VW74</accession>
<dbReference type="Pfam" id="PF02771">
    <property type="entry name" value="Acyl-CoA_dh_N"/>
    <property type="match status" value="1"/>
</dbReference>
<feature type="domain" description="Acyl-CoA oxidase/dehydrogenase middle" evidence="8">
    <location>
        <begin position="128"/>
        <end position="228"/>
    </location>
</feature>